<evidence type="ECO:0000256" key="6">
    <source>
        <dbReference type="ARBA" id="ARBA00022723"/>
    </source>
</evidence>
<evidence type="ECO:0000256" key="8">
    <source>
        <dbReference type="ARBA" id="ARBA00023004"/>
    </source>
</evidence>
<keyword evidence="10" id="KW-0106">Calcium</keyword>
<dbReference type="InterPro" id="IPR000823">
    <property type="entry name" value="Peroxidase_pln"/>
</dbReference>
<name>K4CSC2_SOLLC</name>
<dbReference type="Gene3D" id="1.10.420.10">
    <property type="entry name" value="Peroxidase, domain 2"/>
    <property type="match status" value="1"/>
</dbReference>
<evidence type="ECO:0000259" key="12">
    <source>
        <dbReference type="PROSITE" id="PS50873"/>
    </source>
</evidence>
<evidence type="ECO:0000256" key="2">
    <source>
        <dbReference type="ARBA" id="ARBA00001970"/>
    </source>
</evidence>
<dbReference type="InParanoid" id="K4CSC2"/>
<keyword evidence="4" id="KW-0575">Peroxidase</keyword>
<keyword evidence="8" id="KW-0408">Iron</keyword>
<dbReference type="GO" id="GO:0020037">
    <property type="term" value="F:heme binding"/>
    <property type="evidence" value="ECO:0007669"/>
    <property type="project" value="InterPro"/>
</dbReference>
<evidence type="ECO:0000256" key="5">
    <source>
        <dbReference type="ARBA" id="ARBA00022617"/>
    </source>
</evidence>
<dbReference type="GO" id="GO:0006979">
    <property type="term" value="P:response to oxidative stress"/>
    <property type="evidence" value="ECO:0007669"/>
    <property type="project" value="InterPro"/>
</dbReference>
<evidence type="ECO:0000313" key="13">
    <source>
        <dbReference type="EnsemblPlants" id="Solyc09g018600.1.1"/>
    </source>
</evidence>
<dbReference type="OMA" id="YSRNPWI"/>
<dbReference type="PANTHER" id="PTHR31388:SF126">
    <property type="entry name" value="PEROXIDASE"/>
    <property type="match status" value="1"/>
</dbReference>
<dbReference type="Gene3D" id="1.10.520.10">
    <property type="match status" value="2"/>
</dbReference>
<dbReference type="SUPFAM" id="SSF48113">
    <property type="entry name" value="Heme-dependent peroxidases"/>
    <property type="match status" value="1"/>
</dbReference>
<dbReference type="GO" id="GO:0046872">
    <property type="term" value="F:metal ion binding"/>
    <property type="evidence" value="ECO:0007669"/>
    <property type="project" value="UniProtKB-KW"/>
</dbReference>
<evidence type="ECO:0000313" key="14">
    <source>
        <dbReference type="Proteomes" id="UP000004994"/>
    </source>
</evidence>
<dbReference type="PhylomeDB" id="K4CSC2"/>
<proteinExistence type="inferred from homology"/>
<evidence type="ECO:0000256" key="11">
    <source>
        <dbReference type="RuleBase" id="RU004241"/>
    </source>
</evidence>
<dbReference type="Gramene" id="Solyc09g018600.1.1">
    <property type="protein sequence ID" value="Solyc09g018600.1.1"/>
    <property type="gene ID" value="Solyc09g018600.1"/>
</dbReference>
<evidence type="ECO:0000256" key="4">
    <source>
        <dbReference type="ARBA" id="ARBA00022559"/>
    </source>
</evidence>
<feature type="binding site" evidence="10">
    <location>
        <position position="15"/>
    </location>
    <ligand>
        <name>Ca(2+)</name>
        <dbReference type="ChEBI" id="CHEBI:29108"/>
        <label>1</label>
    </ligand>
</feature>
<dbReference type="Pfam" id="PF00141">
    <property type="entry name" value="peroxidase"/>
    <property type="match status" value="1"/>
</dbReference>
<dbReference type="AlphaFoldDB" id="K4CSC2"/>
<reference evidence="13" key="1">
    <citation type="journal article" date="2012" name="Nature">
        <title>The tomato genome sequence provides insights into fleshy fruit evolution.</title>
        <authorList>
            <consortium name="Tomato Genome Consortium"/>
        </authorList>
    </citation>
    <scope>NUCLEOTIDE SEQUENCE [LARGE SCALE GENOMIC DNA]</scope>
    <source>
        <strain evidence="13">cv. Heinz 1706</strain>
    </source>
</reference>
<keyword evidence="6 10" id="KW-0479">Metal-binding</keyword>
<feature type="domain" description="Plant heme peroxidase family profile" evidence="12">
    <location>
        <begin position="1"/>
        <end position="178"/>
    </location>
</feature>
<feature type="binding site" evidence="10">
    <location>
        <position position="12"/>
    </location>
    <ligand>
        <name>Ca(2+)</name>
        <dbReference type="ChEBI" id="CHEBI:29108"/>
        <label>1</label>
    </ligand>
</feature>
<dbReference type="InterPro" id="IPR002016">
    <property type="entry name" value="Haem_peroxidase"/>
</dbReference>
<evidence type="ECO:0000256" key="3">
    <source>
        <dbReference type="ARBA" id="ARBA00012313"/>
    </source>
</evidence>
<dbReference type="GO" id="GO:0004601">
    <property type="term" value="F:peroxidase activity"/>
    <property type="evidence" value="ECO:0000318"/>
    <property type="project" value="GO_Central"/>
</dbReference>
<keyword evidence="5" id="KW-0349">Heme</keyword>
<sequence length="178" mass="19834">MGESILHLHFHDCFVNKTAFANNNSARGFEVIDRIKSEVDKVCGRSIVSCVDILIVAAFNSVVALRGPSWQVPLGRRDSTTASRTQANNEGDSNLAPLYQNPSFFDTKYFNNLVTKKGLFHSDQELFSGGQTDNLLNTYSRNPWILSKDFANSMIKMGNIKPLTGNQSQIRVNCLMVN</sequence>
<dbReference type="InterPro" id="IPR010255">
    <property type="entry name" value="Haem_peroxidase_sf"/>
</dbReference>
<feature type="active site" description="Proton acceptor" evidence="9">
    <location>
        <position position="11"/>
    </location>
</feature>
<keyword evidence="14" id="KW-1185">Reference proteome</keyword>
<dbReference type="Proteomes" id="UP000004994">
    <property type="component" value="Chromosome 9"/>
</dbReference>
<evidence type="ECO:0000256" key="1">
    <source>
        <dbReference type="ARBA" id="ARBA00000189"/>
    </source>
</evidence>
<evidence type="ECO:0000256" key="10">
    <source>
        <dbReference type="PIRSR" id="PIRSR600823-3"/>
    </source>
</evidence>
<dbReference type="PROSITE" id="PS50873">
    <property type="entry name" value="PEROXIDASE_4"/>
    <property type="match status" value="1"/>
</dbReference>
<dbReference type="PRINTS" id="PR00458">
    <property type="entry name" value="PEROXIDASE"/>
</dbReference>
<comment type="catalytic activity">
    <reaction evidence="1">
        <text>2 a phenolic donor + H2O2 = 2 a phenolic radical donor + 2 H2O</text>
        <dbReference type="Rhea" id="RHEA:56136"/>
        <dbReference type="ChEBI" id="CHEBI:15377"/>
        <dbReference type="ChEBI" id="CHEBI:16240"/>
        <dbReference type="ChEBI" id="CHEBI:139520"/>
        <dbReference type="ChEBI" id="CHEBI:139521"/>
        <dbReference type="EC" id="1.11.1.7"/>
    </reaction>
</comment>
<dbReference type="GO" id="GO:0009505">
    <property type="term" value="C:plant-type cell wall"/>
    <property type="evidence" value="ECO:0000318"/>
    <property type="project" value="GO_Central"/>
</dbReference>
<protein>
    <recommendedName>
        <fullName evidence="3">peroxidase</fullName>
        <ecNumber evidence="3">1.11.1.7</ecNumber>
    </recommendedName>
</protein>
<evidence type="ECO:0000256" key="9">
    <source>
        <dbReference type="PIRSR" id="PIRSR600823-1"/>
    </source>
</evidence>
<dbReference type="GO" id="GO:0140825">
    <property type="term" value="F:lactoperoxidase activity"/>
    <property type="evidence" value="ECO:0007669"/>
    <property type="project" value="UniProtKB-EC"/>
</dbReference>
<dbReference type="EnsemblPlants" id="Solyc09g018600.1.1">
    <property type="protein sequence ID" value="Solyc09g018600.1.1"/>
    <property type="gene ID" value="Solyc09g018600.1"/>
</dbReference>
<accession>K4CSC2</accession>
<keyword evidence="7" id="KW-0560">Oxidoreductase</keyword>
<dbReference type="STRING" id="4081.K4CSC2"/>
<comment type="similarity">
    <text evidence="11">Belongs to the peroxidase family.</text>
</comment>
<dbReference type="SMR" id="K4CSC2"/>
<dbReference type="EC" id="1.11.1.7" evidence="3"/>
<comment type="cofactor">
    <cofactor evidence="2">
        <name>heme b</name>
        <dbReference type="ChEBI" id="CHEBI:60344"/>
    </cofactor>
</comment>
<organism evidence="13">
    <name type="scientific">Solanum lycopersicum</name>
    <name type="common">Tomato</name>
    <name type="synonym">Lycopersicon esculentum</name>
    <dbReference type="NCBI Taxonomy" id="4081"/>
    <lineage>
        <taxon>Eukaryota</taxon>
        <taxon>Viridiplantae</taxon>
        <taxon>Streptophyta</taxon>
        <taxon>Embryophyta</taxon>
        <taxon>Tracheophyta</taxon>
        <taxon>Spermatophyta</taxon>
        <taxon>Magnoliopsida</taxon>
        <taxon>eudicotyledons</taxon>
        <taxon>Gunneridae</taxon>
        <taxon>Pentapetalae</taxon>
        <taxon>asterids</taxon>
        <taxon>lamiids</taxon>
        <taxon>Solanales</taxon>
        <taxon>Solanaceae</taxon>
        <taxon>Solanoideae</taxon>
        <taxon>Solaneae</taxon>
        <taxon>Solanum</taxon>
        <taxon>Solanum subgen. Lycopersicon</taxon>
    </lineage>
</organism>
<dbReference type="PANTHER" id="PTHR31388">
    <property type="entry name" value="PEROXIDASE 72-RELATED"/>
    <property type="match status" value="1"/>
</dbReference>
<evidence type="ECO:0000256" key="7">
    <source>
        <dbReference type="ARBA" id="ARBA00023002"/>
    </source>
</evidence>
<reference evidence="13" key="2">
    <citation type="submission" date="2013-04" db="UniProtKB">
        <authorList>
            <consortium name="EnsemblPlants"/>
        </authorList>
    </citation>
    <scope>IDENTIFICATION</scope>
    <source>
        <strain evidence="13">cv. Heinz 1706</strain>
    </source>
</reference>
<dbReference type="PaxDb" id="4081-Solyc09g018600.1.1"/>
<dbReference type="HOGENOM" id="CLU_010543_0_2_1"/>
<comment type="cofactor">
    <cofactor evidence="10">
        <name>Ca(2+)</name>
        <dbReference type="ChEBI" id="CHEBI:29108"/>
    </cofactor>
    <text evidence="10">Binds 2 calcium ions per subunit.</text>
</comment>
<dbReference type="eggNOG" id="ENOG502QQ5N">
    <property type="taxonomic scope" value="Eukaryota"/>
</dbReference>